<dbReference type="InterPro" id="IPR045584">
    <property type="entry name" value="Pilin-like"/>
</dbReference>
<dbReference type="Proteomes" id="UP001596114">
    <property type="component" value="Unassembled WGS sequence"/>
</dbReference>
<dbReference type="SUPFAM" id="SSF54523">
    <property type="entry name" value="Pili subunits"/>
    <property type="match status" value="1"/>
</dbReference>
<dbReference type="Pfam" id="PF07963">
    <property type="entry name" value="N_methyl"/>
    <property type="match status" value="1"/>
</dbReference>
<sequence>MKKLLSVDICATGFREGGATGTEARRIRARNHHFRSTGFTLIELMIVVAIVAILTAIAYPAYTNYITKTRRVAAEGCLSEDANFMERYYTTNLTYKAAVLPALDCASTQQTGNYYDYDLPASSLSASSYVVRASPKGSQQTNDAKCGVLTIDEKGKRVAAGDPTAVAKCW</sequence>
<organism evidence="2 3">
    <name type="scientific">Rhodanobacter ginsengisoli</name>
    <dbReference type="NCBI Taxonomy" id="418646"/>
    <lineage>
        <taxon>Bacteria</taxon>
        <taxon>Pseudomonadati</taxon>
        <taxon>Pseudomonadota</taxon>
        <taxon>Gammaproteobacteria</taxon>
        <taxon>Lysobacterales</taxon>
        <taxon>Rhodanobacteraceae</taxon>
        <taxon>Rhodanobacter</taxon>
    </lineage>
</organism>
<keyword evidence="1" id="KW-0472">Membrane</keyword>
<protein>
    <submittedName>
        <fullName evidence="2">Type IV pilin protein</fullName>
    </submittedName>
</protein>
<dbReference type="PROSITE" id="PS00409">
    <property type="entry name" value="PROKAR_NTER_METHYL"/>
    <property type="match status" value="1"/>
</dbReference>
<comment type="caution">
    <text evidence="2">The sequence shown here is derived from an EMBL/GenBank/DDBJ whole genome shotgun (WGS) entry which is preliminary data.</text>
</comment>
<evidence type="ECO:0000256" key="1">
    <source>
        <dbReference type="SAM" id="Phobius"/>
    </source>
</evidence>
<keyword evidence="1" id="KW-0812">Transmembrane</keyword>
<dbReference type="RefSeq" id="WP_377320070.1">
    <property type="nucleotide sequence ID" value="NZ_JBHSNF010000002.1"/>
</dbReference>
<gene>
    <name evidence="2" type="ORF">ACFPPA_11810</name>
</gene>
<dbReference type="Pfam" id="PF16732">
    <property type="entry name" value="ComP_DUS"/>
    <property type="match status" value="1"/>
</dbReference>
<keyword evidence="1" id="KW-1133">Transmembrane helix</keyword>
<keyword evidence="3" id="KW-1185">Reference proteome</keyword>
<evidence type="ECO:0000313" key="3">
    <source>
        <dbReference type="Proteomes" id="UP001596114"/>
    </source>
</evidence>
<dbReference type="Gene3D" id="3.30.700.10">
    <property type="entry name" value="Glycoprotein, Type 4 Pilin"/>
    <property type="match status" value="1"/>
</dbReference>
<dbReference type="NCBIfam" id="TIGR02532">
    <property type="entry name" value="IV_pilin_GFxxxE"/>
    <property type="match status" value="1"/>
</dbReference>
<feature type="transmembrane region" description="Helical" evidence="1">
    <location>
        <begin position="38"/>
        <end position="62"/>
    </location>
</feature>
<proteinExistence type="predicted"/>
<dbReference type="PANTHER" id="PTHR30093:SF47">
    <property type="entry name" value="TYPE IV PILUS NON-CORE MINOR PILIN PILE"/>
    <property type="match status" value="1"/>
</dbReference>
<name>A0ABW0QPM7_9GAMM</name>
<dbReference type="InterPro" id="IPR031982">
    <property type="entry name" value="PilE-like"/>
</dbReference>
<dbReference type="InterPro" id="IPR012902">
    <property type="entry name" value="N_methyl_site"/>
</dbReference>
<dbReference type="EMBL" id="JBHSNF010000002">
    <property type="protein sequence ID" value="MFC5526418.1"/>
    <property type="molecule type" value="Genomic_DNA"/>
</dbReference>
<accession>A0ABW0QPM7</accession>
<reference evidence="3" key="1">
    <citation type="journal article" date="2019" name="Int. J. Syst. Evol. Microbiol.">
        <title>The Global Catalogue of Microorganisms (GCM) 10K type strain sequencing project: providing services to taxonomists for standard genome sequencing and annotation.</title>
        <authorList>
            <consortium name="The Broad Institute Genomics Platform"/>
            <consortium name="The Broad Institute Genome Sequencing Center for Infectious Disease"/>
            <person name="Wu L."/>
            <person name="Ma J."/>
        </authorList>
    </citation>
    <scope>NUCLEOTIDE SEQUENCE [LARGE SCALE GENOMIC DNA]</scope>
    <source>
        <strain evidence="3">CGMCC 1.16619</strain>
    </source>
</reference>
<dbReference type="PANTHER" id="PTHR30093">
    <property type="entry name" value="GENERAL SECRETION PATHWAY PROTEIN G"/>
    <property type="match status" value="1"/>
</dbReference>
<evidence type="ECO:0000313" key="2">
    <source>
        <dbReference type="EMBL" id="MFC5526418.1"/>
    </source>
</evidence>